<keyword evidence="4" id="KW-0029">Amino-acid transport</keyword>
<proteinExistence type="inferred from homology"/>
<dbReference type="PANTHER" id="PTHR30483:SF6">
    <property type="entry name" value="PERIPLASMIC BINDING PROTEIN OF ABC TRANSPORTER FOR NATURAL AMINO ACIDS"/>
    <property type="match status" value="1"/>
</dbReference>
<evidence type="ECO:0000256" key="2">
    <source>
        <dbReference type="ARBA" id="ARBA00022448"/>
    </source>
</evidence>
<dbReference type="InParanoid" id="A0A1I5M768"/>
<dbReference type="SUPFAM" id="SSF53822">
    <property type="entry name" value="Periplasmic binding protein-like I"/>
    <property type="match status" value="1"/>
</dbReference>
<gene>
    <name evidence="7" type="ORF">SAMN04489713_111180</name>
</gene>
<dbReference type="GeneID" id="99653143"/>
<dbReference type="eggNOG" id="COG0683">
    <property type="taxonomic scope" value="Bacteria"/>
</dbReference>
<sequence>MATKTLTAAGLAAALLTAVGACSSGTGAGGDSTTVKVGLVNSYTGALASFGPAWEEGYRAGLKVSTSGTMTVGGVKIEIEKKNDNSNPATGLSAAKQLLGDGAKVIVGPASSAVVVPVAQLAMQNKAVFIAGQTGTADIDGMGPGVFRSSPTTPQLNTAVLESAAKAGDKSLLYLGQDYAYGQGAVTSLKKLAPAKGVSIGSVLLPVDTQDFTAGVAKALAQKPDAIFVGWAGEGLSQLFKALADQGAFNGTHVIAIGPPRPQFAQFAAALGPNLPKLELITYYGEGTTRTKAETAMLDALKGSKTPIDIHQVGGYLAAQMTVKAVEKAGAGLEVGAVNKALSGATFETPVGTVTIRAEDHVPLQPIFGYTMVKDGATWRLDLNKTYSAKDVESPVAKKIS</sequence>
<dbReference type="STRING" id="1993.SAMN04489713_111180"/>
<dbReference type="GO" id="GO:0006865">
    <property type="term" value="P:amino acid transport"/>
    <property type="evidence" value="ECO:0007669"/>
    <property type="project" value="UniProtKB-KW"/>
</dbReference>
<name>A0A1I5M768_9ACTN</name>
<dbReference type="InterPro" id="IPR028081">
    <property type="entry name" value="Leu-bd"/>
</dbReference>
<evidence type="ECO:0000313" key="7">
    <source>
        <dbReference type="EMBL" id="SFP05157.1"/>
    </source>
</evidence>
<dbReference type="PROSITE" id="PS51257">
    <property type="entry name" value="PROKAR_LIPOPROTEIN"/>
    <property type="match status" value="1"/>
</dbReference>
<dbReference type="InterPro" id="IPR000709">
    <property type="entry name" value="Leu_Ile_Val-bd"/>
</dbReference>
<dbReference type="Pfam" id="PF13458">
    <property type="entry name" value="Peripla_BP_6"/>
    <property type="match status" value="1"/>
</dbReference>
<comment type="similarity">
    <text evidence="1">Belongs to the leucine-binding protein family.</text>
</comment>
<evidence type="ECO:0000256" key="5">
    <source>
        <dbReference type="SAM" id="SignalP"/>
    </source>
</evidence>
<keyword evidence="8" id="KW-1185">Reference proteome</keyword>
<dbReference type="PRINTS" id="PR00337">
    <property type="entry name" value="LEUILEVALBP"/>
</dbReference>
<organism evidence="7 8">
    <name type="scientific">Actinomadura madurae</name>
    <dbReference type="NCBI Taxonomy" id="1993"/>
    <lineage>
        <taxon>Bacteria</taxon>
        <taxon>Bacillati</taxon>
        <taxon>Actinomycetota</taxon>
        <taxon>Actinomycetes</taxon>
        <taxon>Streptosporangiales</taxon>
        <taxon>Thermomonosporaceae</taxon>
        <taxon>Actinomadura</taxon>
    </lineage>
</organism>
<evidence type="ECO:0000259" key="6">
    <source>
        <dbReference type="Pfam" id="PF13458"/>
    </source>
</evidence>
<keyword evidence="3 5" id="KW-0732">Signal</keyword>
<dbReference type="Gene3D" id="3.40.50.2300">
    <property type="match status" value="2"/>
</dbReference>
<dbReference type="CDD" id="cd06328">
    <property type="entry name" value="PBP1_SBP-like"/>
    <property type="match status" value="1"/>
</dbReference>
<evidence type="ECO:0000256" key="1">
    <source>
        <dbReference type="ARBA" id="ARBA00010062"/>
    </source>
</evidence>
<evidence type="ECO:0000256" key="4">
    <source>
        <dbReference type="ARBA" id="ARBA00022970"/>
    </source>
</evidence>
<protein>
    <submittedName>
        <fullName evidence="7">Amino acid/amide ABC transporter substrate-binding protein, HAAT family</fullName>
    </submittedName>
</protein>
<dbReference type="RefSeq" id="WP_021591770.1">
    <property type="nucleotide sequence ID" value="NZ_CP083237.1"/>
</dbReference>
<dbReference type="Proteomes" id="UP000183413">
    <property type="component" value="Unassembled WGS sequence"/>
</dbReference>
<dbReference type="AlphaFoldDB" id="A0A1I5M768"/>
<feature type="chain" id="PRO_5039164362" evidence="5">
    <location>
        <begin position="29"/>
        <end position="401"/>
    </location>
</feature>
<dbReference type="InterPro" id="IPR051010">
    <property type="entry name" value="BCAA_transport"/>
</dbReference>
<dbReference type="PANTHER" id="PTHR30483">
    <property type="entry name" value="LEUCINE-SPECIFIC-BINDING PROTEIN"/>
    <property type="match status" value="1"/>
</dbReference>
<accession>A0A1I5M768</accession>
<feature type="signal peptide" evidence="5">
    <location>
        <begin position="1"/>
        <end position="28"/>
    </location>
</feature>
<evidence type="ECO:0000313" key="8">
    <source>
        <dbReference type="Proteomes" id="UP000183413"/>
    </source>
</evidence>
<dbReference type="EMBL" id="FOVH01000011">
    <property type="protein sequence ID" value="SFP05157.1"/>
    <property type="molecule type" value="Genomic_DNA"/>
</dbReference>
<dbReference type="OrthoDB" id="9794229at2"/>
<evidence type="ECO:0000256" key="3">
    <source>
        <dbReference type="ARBA" id="ARBA00022729"/>
    </source>
</evidence>
<reference evidence="7 8" key="1">
    <citation type="submission" date="2016-10" db="EMBL/GenBank/DDBJ databases">
        <authorList>
            <person name="de Groot N.N."/>
        </authorList>
    </citation>
    <scope>NUCLEOTIDE SEQUENCE [LARGE SCALE GENOMIC DNA]</scope>
    <source>
        <strain evidence="7 8">DSM 43067</strain>
    </source>
</reference>
<feature type="domain" description="Leucine-binding protein" evidence="6">
    <location>
        <begin position="34"/>
        <end position="376"/>
    </location>
</feature>
<dbReference type="InterPro" id="IPR028082">
    <property type="entry name" value="Peripla_BP_I"/>
</dbReference>
<keyword evidence="2" id="KW-0813">Transport</keyword>